<dbReference type="RefSeq" id="WP_379262502.1">
    <property type="nucleotide sequence ID" value="NZ_JBHUMJ010000002.1"/>
</dbReference>
<dbReference type="InterPro" id="IPR016181">
    <property type="entry name" value="Acyl_CoA_acyltransferase"/>
</dbReference>
<evidence type="ECO:0000313" key="5">
    <source>
        <dbReference type="Proteomes" id="UP001597540"/>
    </source>
</evidence>
<dbReference type="SUPFAM" id="SSF55729">
    <property type="entry name" value="Acyl-CoA N-acyltransferases (Nat)"/>
    <property type="match status" value="1"/>
</dbReference>
<dbReference type="EMBL" id="JBHUMJ010000002">
    <property type="protein sequence ID" value="MFD2701324.1"/>
    <property type="molecule type" value="Genomic_DNA"/>
</dbReference>
<dbReference type="Pfam" id="PF00583">
    <property type="entry name" value="Acetyltransf_1"/>
    <property type="match status" value="1"/>
</dbReference>
<dbReference type="EC" id="2.3.-.-" evidence="4"/>
<gene>
    <name evidence="4" type="ORF">ACFSVM_12675</name>
</gene>
<dbReference type="PANTHER" id="PTHR43877">
    <property type="entry name" value="AMINOALKYLPHOSPHONATE N-ACETYLTRANSFERASE-RELATED-RELATED"/>
    <property type="match status" value="1"/>
</dbReference>
<organism evidence="4 5">
    <name type="scientific">Paenibacillus shunpengii</name>
    <dbReference type="NCBI Taxonomy" id="2054424"/>
    <lineage>
        <taxon>Bacteria</taxon>
        <taxon>Bacillati</taxon>
        <taxon>Bacillota</taxon>
        <taxon>Bacilli</taxon>
        <taxon>Bacillales</taxon>
        <taxon>Paenibacillaceae</taxon>
        <taxon>Paenibacillus</taxon>
    </lineage>
</organism>
<dbReference type="Gene3D" id="3.40.630.30">
    <property type="match status" value="1"/>
</dbReference>
<dbReference type="CDD" id="cd04301">
    <property type="entry name" value="NAT_SF"/>
    <property type="match status" value="1"/>
</dbReference>
<dbReference type="PANTHER" id="PTHR43877:SF2">
    <property type="entry name" value="AMINOALKYLPHOSPHONATE N-ACETYLTRANSFERASE-RELATED"/>
    <property type="match status" value="1"/>
</dbReference>
<keyword evidence="5" id="KW-1185">Reference proteome</keyword>
<dbReference type="InterPro" id="IPR000182">
    <property type="entry name" value="GNAT_dom"/>
</dbReference>
<name>A0ABW5SQ42_9BACL</name>
<accession>A0ABW5SQ42</accession>
<evidence type="ECO:0000256" key="1">
    <source>
        <dbReference type="ARBA" id="ARBA00022679"/>
    </source>
</evidence>
<feature type="domain" description="N-acetyltransferase" evidence="3">
    <location>
        <begin position="8"/>
        <end position="170"/>
    </location>
</feature>
<proteinExistence type="predicted"/>
<dbReference type="InterPro" id="IPR050832">
    <property type="entry name" value="Bact_Acetyltransf"/>
</dbReference>
<comment type="caution">
    <text evidence="4">The sequence shown here is derived from an EMBL/GenBank/DDBJ whole genome shotgun (WGS) entry which is preliminary data.</text>
</comment>
<dbReference type="GO" id="GO:0016746">
    <property type="term" value="F:acyltransferase activity"/>
    <property type="evidence" value="ECO:0007669"/>
    <property type="project" value="UniProtKB-KW"/>
</dbReference>
<keyword evidence="2 4" id="KW-0012">Acyltransferase</keyword>
<dbReference type="PROSITE" id="PS51186">
    <property type="entry name" value="GNAT"/>
    <property type="match status" value="1"/>
</dbReference>
<reference evidence="5" key="1">
    <citation type="journal article" date="2019" name="Int. J. Syst. Evol. Microbiol.">
        <title>The Global Catalogue of Microorganisms (GCM) 10K type strain sequencing project: providing services to taxonomists for standard genome sequencing and annotation.</title>
        <authorList>
            <consortium name="The Broad Institute Genomics Platform"/>
            <consortium name="The Broad Institute Genome Sequencing Center for Infectious Disease"/>
            <person name="Wu L."/>
            <person name="Ma J."/>
        </authorList>
    </citation>
    <scope>NUCLEOTIDE SEQUENCE [LARGE SCALE GENOMIC DNA]</scope>
    <source>
        <strain evidence="5">KCTC 33849</strain>
    </source>
</reference>
<evidence type="ECO:0000256" key="2">
    <source>
        <dbReference type="ARBA" id="ARBA00023315"/>
    </source>
</evidence>
<protein>
    <submittedName>
        <fullName evidence="4">GNAT family N-acetyltransferase</fullName>
        <ecNumber evidence="4">2.3.-.-</ecNumber>
    </submittedName>
</protein>
<evidence type="ECO:0000259" key="3">
    <source>
        <dbReference type="PROSITE" id="PS51186"/>
    </source>
</evidence>
<keyword evidence="1 4" id="KW-0808">Transferase</keyword>
<sequence length="182" mass="20035">MSSNVQNVIVRDAEEWEADMIAEVMVEAYGQYALTMPPDRWEEYRESIKASVYGSAPVARLIALTEGNIVGSVQMFHSSESAYGKPEMGIHSPIIRLLAVSPAARGLGIATLLIQEAARRSIQLGASTLNLHTSDMMASAVKLYERLGFKRAFDTDIWNGDTLVKGYRIEAASLLGERLHFS</sequence>
<evidence type="ECO:0000313" key="4">
    <source>
        <dbReference type="EMBL" id="MFD2701324.1"/>
    </source>
</evidence>
<dbReference type="Proteomes" id="UP001597540">
    <property type="component" value="Unassembled WGS sequence"/>
</dbReference>